<dbReference type="AlphaFoldDB" id="A0A9Q1AT68"/>
<evidence type="ECO:0000256" key="8">
    <source>
        <dbReference type="RuleBase" id="RU000499"/>
    </source>
</evidence>
<dbReference type="PROSITE" id="PS00763">
    <property type="entry name" value="GLUTATHIONE_PEROXID_2"/>
    <property type="match status" value="1"/>
</dbReference>
<keyword evidence="4 8" id="KW-0560">Oxidoreductase</keyword>
<dbReference type="PANTHER" id="PTHR11592:SF134">
    <property type="entry name" value="PHOSPHOLIPID HYDROPEROXIDE GLUTATHIONE PEROXIDASE"/>
    <property type="match status" value="1"/>
</dbReference>
<name>A0A9Q1AT68_9SAUR</name>
<dbReference type="InterPro" id="IPR036249">
    <property type="entry name" value="Thioredoxin-like_sf"/>
</dbReference>
<dbReference type="CDD" id="cd00340">
    <property type="entry name" value="GSH_Peroxidase"/>
    <property type="match status" value="1"/>
</dbReference>
<dbReference type="Pfam" id="PF00255">
    <property type="entry name" value="GSHPx"/>
    <property type="match status" value="1"/>
</dbReference>
<dbReference type="EMBL" id="JAPFRF010000018">
    <property type="protein sequence ID" value="KAJ7308479.1"/>
    <property type="molecule type" value="Genomic_DNA"/>
</dbReference>
<evidence type="ECO:0000313" key="9">
    <source>
        <dbReference type="EMBL" id="KAJ7308479.1"/>
    </source>
</evidence>
<dbReference type="PANTHER" id="PTHR11592">
    <property type="entry name" value="GLUTATHIONE PEROXIDASE"/>
    <property type="match status" value="1"/>
</dbReference>
<proteinExistence type="inferred from homology"/>
<keyword evidence="2 8" id="KW-0575">Peroxidase</keyword>
<dbReference type="GO" id="GO:0005739">
    <property type="term" value="C:mitochondrion"/>
    <property type="evidence" value="ECO:0007669"/>
    <property type="project" value="TreeGrafter"/>
</dbReference>
<dbReference type="Proteomes" id="UP001142489">
    <property type="component" value="Unassembled WGS sequence"/>
</dbReference>
<evidence type="ECO:0000256" key="1">
    <source>
        <dbReference type="ARBA" id="ARBA00006926"/>
    </source>
</evidence>
<comment type="subunit">
    <text evidence="7">Monomer. Has a tendency to form higher mass oligomers. Interacts with FUNDC1; this interaction promotes GPX4 recruitment into mitochondria through TOM/TIM complex where it is degraded by mitophagy.</text>
</comment>
<reference evidence="9" key="1">
    <citation type="journal article" date="2023" name="DNA Res.">
        <title>Chromosome-level genome assembly of Phrynocephalus forsythii using third-generation DNA sequencing and Hi-C analysis.</title>
        <authorList>
            <person name="Qi Y."/>
            <person name="Zhao W."/>
            <person name="Zhao Y."/>
            <person name="Niu C."/>
            <person name="Cao S."/>
            <person name="Zhang Y."/>
        </authorList>
    </citation>
    <scope>NUCLEOTIDE SEQUENCE</scope>
    <source>
        <tissue evidence="9">Muscle</tissue>
    </source>
</reference>
<comment type="catalytic activity">
    <reaction evidence="5">
        <text>a hydroperoxy polyunsaturated fatty acid + 2 glutathione = a hydroxy polyunsaturated fatty acid + glutathione disulfide + H2O</text>
        <dbReference type="Rhea" id="RHEA:19057"/>
        <dbReference type="ChEBI" id="CHEBI:15377"/>
        <dbReference type="ChEBI" id="CHEBI:57925"/>
        <dbReference type="ChEBI" id="CHEBI:58297"/>
        <dbReference type="ChEBI" id="CHEBI:131871"/>
        <dbReference type="ChEBI" id="CHEBI:134019"/>
        <dbReference type="EC" id="1.11.1.12"/>
    </reaction>
    <physiologicalReaction direction="left-to-right" evidence="5">
        <dbReference type="Rhea" id="RHEA:19058"/>
    </physiologicalReaction>
</comment>
<comment type="caution">
    <text evidence="9">The sequence shown here is derived from an EMBL/GenBank/DDBJ whole genome shotgun (WGS) entry which is preliminary data.</text>
</comment>
<dbReference type="SUPFAM" id="SSF52833">
    <property type="entry name" value="Thioredoxin-like"/>
    <property type="match status" value="1"/>
</dbReference>
<evidence type="ECO:0000256" key="4">
    <source>
        <dbReference type="ARBA" id="ARBA00023002"/>
    </source>
</evidence>
<dbReference type="PROSITE" id="PS51355">
    <property type="entry name" value="GLUTATHIONE_PEROXID_3"/>
    <property type="match status" value="1"/>
</dbReference>
<evidence type="ECO:0000256" key="3">
    <source>
        <dbReference type="ARBA" id="ARBA00022933"/>
    </source>
</evidence>
<dbReference type="InterPro" id="IPR029760">
    <property type="entry name" value="GPX_CS"/>
</dbReference>
<keyword evidence="10" id="KW-1185">Reference proteome</keyword>
<dbReference type="GO" id="GO:0005634">
    <property type="term" value="C:nucleus"/>
    <property type="evidence" value="ECO:0007669"/>
    <property type="project" value="TreeGrafter"/>
</dbReference>
<dbReference type="InterPro" id="IPR000889">
    <property type="entry name" value="Glutathione_peroxidase"/>
</dbReference>
<dbReference type="GO" id="GO:0047066">
    <property type="term" value="F:phospholipid-hydroperoxide glutathione peroxidase activity"/>
    <property type="evidence" value="ECO:0007669"/>
    <property type="project" value="UniProtKB-EC"/>
</dbReference>
<dbReference type="Gene3D" id="3.40.30.10">
    <property type="entry name" value="Glutaredoxin"/>
    <property type="match status" value="1"/>
</dbReference>
<dbReference type="PRINTS" id="PR01011">
    <property type="entry name" value="GLUTPROXDASE"/>
</dbReference>
<dbReference type="OrthoDB" id="446890at2759"/>
<dbReference type="GO" id="GO:0004602">
    <property type="term" value="F:glutathione peroxidase activity"/>
    <property type="evidence" value="ECO:0007669"/>
    <property type="project" value="TreeGrafter"/>
</dbReference>
<comment type="catalytic activity">
    <reaction evidence="6">
        <text>(13S)-hydroperoxy-(9Z,11E)-octadecadienoate + 2 glutathione = (13S)-hydroxy-(9Z,11E)-octadecadienoate + glutathione disulfide + H2O</text>
        <dbReference type="Rhea" id="RHEA:48888"/>
        <dbReference type="ChEBI" id="CHEBI:15377"/>
        <dbReference type="ChEBI" id="CHEBI:57466"/>
        <dbReference type="ChEBI" id="CHEBI:57925"/>
        <dbReference type="ChEBI" id="CHEBI:58297"/>
        <dbReference type="ChEBI" id="CHEBI:90850"/>
    </reaction>
    <physiologicalReaction direction="left-to-right" evidence="6">
        <dbReference type="Rhea" id="RHEA:48889"/>
    </physiologicalReaction>
</comment>
<evidence type="ECO:0000256" key="2">
    <source>
        <dbReference type="ARBA" id="ARBA00022559"/>
    </source>
</evidence>
<gene>
    <name evidence="9" type="ORF">JRQ81_009030</name>
</gene>
<dbReference type="GO" id="GO:0006979">
    <property type="term" value="P:response to oxidative stress"/>
    <property type="evidence" value="ECO:0007669"/>
    <property type="project" value="InterPro"/>
</dbReference>
<dbReference type="PIRSF" id="PIRSF000303">
    <property type="entry name" value="Glutathion_perox"/>
    <property type="match status" value="1"/>
</dbReference>
<sequence>MSLRRLVRRTLLAGAVGVRGLTRTMCAQETDWQSAKSIYEFHATDIDGNDVSLEKYRQVSPPPPGWGGVAAVLFNSAPPPPPSLNKTGITEEPGFVDLYGRYAERGLRILAFPCNQFGKQEPGTNEEIKAFAAGYGVKFDMFSKIEVNGDGAHPLWKWMKSQPKGKGTMGNAIKWNFSKFLINREGHVVKRYSPMDDPFVIEKDLPAYL</sequence>
<evidence type="ECO:0000256" key="7">
    <source>
        <dbReference type="ARBA" id="ARBA00046929"/>
    </source>
</evidence>
<protein>
    <recommendedName>
        <fullName evidence="8">Glutathione peroxidase</fullName>
    </recommendedName>
</protein>
<evidence type="ECO:0000256" key="5">
    <source>
        <dbReference type="ARBA" id="ARBA00035814"/>
    </source>
</evidence>
<keyword evidence="3" id="KW-0712">Selenocysteine</keyword>
<comment type="similarity">
    <text evidence="1 8">Belongs to the glutathione peroxidase family.</text>
</comment>
<evidence type="ECO:0000256" key="6">
    <source>
        <dbReference type="ARBA" id="ARBA00036240"/>
    </source>
</evidence>
<organism evidence="9 10">
    <name type="scientific">Phrynocephalus forsythii</name>
    <dbReference type="NCBI Taxonomy" id="171643"/>
    <lineage>
        <taxon>Eukaryota</taxon>
        <taxon>Metazoa</taxon>
        <taxon>Chordata</taxon>
        <taxon>Craniata</taxon>
        <taxon>Vertebrata</taxon>
        <taxon>Euteleostomi</taxon>
        <taxon>Lepidosauria</taxon>
        <taxon>Squamata</taxon>
        <taxon>Bifurcata</taxon>
        <taxon>Unidentata</taxon>
        <taxon>Episquamata</taxon>
        <taxon>Toxicofera</taxon>
        <taxon>Iguania</taxon>
        <taxon>Acrodonta</taxon>
        <taxon>Agamidae</taxon>
        <taxon>Agaminae</taxon>
        <taxon>Phrynocephalus</taxon>
    </lineage>
</organism>
<evidence type="ECO:0000313" key="10">
    <source>
        <dbReference type="Proteomes" id="UP001142489"/>
    </source>
</evidence>
<accession>A0A9Q1AT68</accession>